<evidence type="ECO:0000256" key="8">
    <source>
        <dbReference type="SAM" id="Phobius"/>
    </source>
</evidence>
<dbReference type="PANTHER" id="PTHR30012:SF0">
    <property type="entry name" value="TYPE II SECRETION SYSTEM PROTEIN F-RELATED"/>
    <property type="match status" value="1"/>
</dbReference>
<feature type="transmembrane region" description="Helical" evidence="8">
    <location>
        <begin position="217"/>
        <end position="235"/>
    </location>
</feature>
<evidence type="ECO:0000256" key="1">
    <source>
        <dbReference type="ARBA" id="ARBA00004429"/>
    </source>
</evidence>
<dbReference type="GO" id="GO:0015628">
    <property type="term" value="P:protein secretion by the type II secretion system"/>
    <property type="evidence" value="ECO:0007669"/>
    <property type="project" value="TreeGrafter"/>
</dbReference>
<evidence type="ECO:0000256" key="2">
    <source>
        <dbReference type="ARBA" id="ARBA00005745"/>
    </source>
</evidence>
<dbReference type="Gene3D" id="1.20.81.30">
    <property type="entry name" value="Type II secretion system (T2SS), domain F"/>
    <property type="match status" value="2"/>
</dbReference>
<evidence type="ECO:0000256" key="4">
    <source>
        <dbReference type="ARBA" id="ARBA00022519"/>
    </source>
</evidence>
<feature type="transmembrane region" description="Helical" evidence="8">
    <location>
        <begin position="371"/>
        <end position="391"/>
    </location>
</feature>
<comment type="subcellular location">
    <subcellularLocation>
        <location evidence="1">Cell inner membrane</location>
        <topology evidence="1">Multi-pass membrane protein</topology>
    </subcellularLocation>
</comment>
<dbReference type="FunFam" id="1.20.81.30:FF:000001">
    <property type="entry name" value="Type II secretion system protein F"/>
    <property type="match status" value="2"/>
</dbReference>
<feature type="transmembrane region" description="Helical" evidence="8">
    <location>
        <begin position="68"/>
        <end position="86"/>
    </location>
</feature>
<reference evidence="11" key="1">
    <citation type="submission" date="2016-10" db="EMBL/GenBank/DDBJ databases">
        <authorList>
            <person name="Varghese N."/>
            <person name="Submissions S."/>
        </authorList>
    </citation>
    <scope>NUCLEOTIDE SEQUENCE [LARGE SCALE GENOMIC DNA]</scope>
    <source>
        <strain evidence="11">DSM 8415</strain>
    </source>
</reference>
<keyword evidence="11" id="KW-1185">Reference proteome</keyword>
<dbReference type="InterPro" id="IPR018076">
    <property type="entry name" value="T2SS_GspF_dom"/>
</dbReference>
<keyword evidence="3" id="KW-1003">Cell membrane</keyword>
<accession>A0A1G6HS22</accession>
<feature type="domain" description="Type II secretion system protein GspF" evidence="9">
    <location>
        <begin position="65"/>
        <end position="187"/>
    </location>
</feature>
<dbReference type="AlphaFoldDB" id="A0A1G6HS22"/>
<dbReference type="InterPro" id="IPR042094">
    <property type="entry name" value="T2SS_GspF_sf"/>
</dbReference>
<sequence length="401" mass="43966">MAYFRWKGTINNVKRKGEVIADSKEAAIMKLKKQNIDVLSIKQSAPPIELDFLNKVKPKDLMIMTKQLSIMLNAGIPLVSAFSILIEQVKNTKLKKIITDIKEKVEAGSSFSNALREHKDIFSDLYINMVESGEASGNLDAVLQRLVITMEKDLALRRKLKGALIYPAMVSIVAVAVIALILTFVIPTFSKMYADSGMQLPLLTRIVIGVSNFLRDYIIVILLILSIIIGAFVIAKKKSIKFRTYVDSLMLKLPLLGTLILKTSIARFSSILSMLTSGGVSILEAIDIGAKTSGNLVIENTLTKVKEAVKEGSNLSEPIAKAGIFPDMVSQMISVGEETGKLEDMLVKVSQYYEEEVDNSVKNLTTMLEPIIIVVLGVIVGTLVIAMYLPIFKIGQAIKGG</sequence>
<feature type="domain" description="Type II secretion system protein GspF" evidence="9">
    <location>
        <begin position="268"/>
        <end position="390"/>
    </location>
</feature>
<evidence type="ECO:0000313" key="11">
    <source>
        <dbReference type="Proteomes" id="UP000199411"/>
    </source>
</evidence>
<organism evidence="10 11">
    <name type="scientific">Desulfurella multipotens</name>
    <dbReference type="NCBI Taxonomy" id="79269"/>
    <lineage>
        <taxon>Bacteria</taxon>
        <taxon>Pseudomonadati</taxon>
        <taxon>Campylobacterota</taxon>
        <taxon>Desulfurellia</taxon>
        <taxon>Desulfurellales</taxon>
        <taxon>Desulfurellaceae</taxon>
        <taxon>Desulfurella</taxon>
    </lineage>
</organism>
<evidence type="ECO:0000256" key="5">
    <source>
        <dbReference type="ARBA" id="ARBA00022692"/>
    </source>
</evidence>
<evidence type="ECO:0000313" key="10">
    <source>
        <dbReference type="EMBL" id="SDB96938.1"/>
    </source>
</evidence>
<evidence type="ECO:0000256" key="3">
    <source>
        <dbReference type="ARBA" id="ARBA00022475"/>
    </source>
</evidence>
<dbReference type="InterPro" id="IPR003004">
    <property type="entry name" value="GspF/PilC"/>
</dbReference>
<evidence type="ECO:0000256" key="6">
    <source>
        <dbReference type="ARBA" id="ARBA00022989"/>
    </source>
</evidence>
<name>A0A1G6HS22_9BACT</name>
<dbReference type="Proteomes" id="UP000199411">
    <property type="component" value="Unassembled WGS sequence"/>
</dbReference>
<comment type="similarity">
    <text evidence="2">Belongs to the GSP F family.</text>
</comment>
<dbReference type="Pfam" id="PF00482">
    <property type="entry name" value="T2SSF"/>
    <property type="match status" value="2"/>
</dbReference>
<dbReference type="PRINTS" id="PR00812">
    <property type="entry name" value="BCTERIALGSPF"/>
</dbReference>
<dbReference type="EMBL" id="FMYU01000001">
    <property type="protein sequence ID" value="SDB96938.1"/>
    <property type="molecule type" value="Genomic_DNA"/>
</dbReference>
<keyword evidence="7 8" id="KW-0472">Membrane</keyword>
<keyword evidence="6 8" id="KW-1133">Transmembrane helix</keyword>
<keyword evidence="4" id="KW-0997">Cell inner membrane</keyword>
<gene>
    <name evidence="10" type="ORF">SAMN05660835_00090</name>
</gene>
<protein>
    <submittedName>
        <fullName evidence="10">Type IV pilus assembly protein PilC</fullName>
    </submittedName>
</protein>
<evidence type="ECO:0000259" key="9">
    <source>
        <dbReference type="Pfam" id="PF00482"/>
    </source>
</evidence>
<dbReference type="GO" id="GO:0005886">
    <property type="term" value="C:plasma membrane"/>
    <property type="evidence" value="ECO:0007669"/>
    <property type="project" value="UniProtKB-SubCell"/>
</dbReference>
<dbReference type="PANTHER" id="PTHR30012">
    <property type="entry name" value="GENERAL SECRETION PATHWAY PROTEIN"/>
    <property type="match status" value="1"/>
</dbReference>
<dbReference type="OrthoDB" id="9805682at2"/>
<feature type="transmembrane region" description="Helical" evidence="8">
    <location>
        <begin position="164"/>
        <end position="186"/>
    </location>
</feature>
<proteinExistence type="inferred from homology"/>
<keyword evidence="5 8" id="KW-0812">Transmembrane</keyword>
<dbReference type="RefSeq" id="WP_092127380.1">
    <property type="nucleotide sequence ID" value="NZ_FMYU01000001.1"/>
</dbReference>
<evidence type="ECO:0000256" key="7">
    <source>
        <dbReference type="ARBA" id="ARBA00023136"/>
    </source>
</evidence>